<name>A0A438N080_EXOME</name>
<evidence type="ECO:0000313" key="2">
    <source>
        <dbReference type="Proteomes" id="UP000288859"/>
    </source>
</evidence>
<dbReference type="EMBL" id="NAJM01000032">
    <property type="protein sequence ID" value="RVX69109.1"/>
    <property type="molecule type" value="Genomic_DNA"/>
</dbReference>
<dbReference type="OrthoDB" id="3469466at2759"/>
<gene>
    <name evidence="1" type="ORF">B0A52_06822</name>
</gene>
<accession>A0A438N080</accession>
<evidence type="ECO:0008006" key="3">
    <source>
        <dbReference type="Google" id="ProtNLM"/>
    </source>
</evidence>
<sequence length="479" mass="53002">MNAWLFVSLEKGRTHDPRLHSSIGEAELKSHATRFSKARLRKKKLQVLKKSIERFPIRPKEDVGDKSQSHEALWHQPQQLVPTSFHPQTTLALGGCHTFAPEHMSDLAPAMQQALEYAYEVLWPMNSPAIQGSSLKTTIQFWRAAGVQCPLTFYSQVSNAATLCLAKATDAVYVRQMSILRTIYQSRAIHLIQKAVGELAGPPSFTLISCIMNMHGQGGQILEPTYCSLVPESPIFAAFNLKLYGRFAYPPQHFPALTELLRQRGGISTLPPGVANPLQLADLASANRIFASPKFPLLSSISQMANHHAAQHDDRALGLLETLGSGFLACMGGDDDGGMFSVLSEACQLTASIDQYHREVGLRLPLHVLAVKAIAFQHRLLTLSPCLSDRVDLSPCSADAIVYQAIRFTTLIYSDFMIFPSAEWFDARGAMLDGQNVYQDLLLWCLVLGGVASSNTSHRSWYVKQVAEQLLARTMTWVQ</sequence>
<protein>
    <recommendedName>
        <fullName evidence="3">Transcription factor domain-containing protein</fullName>
    </recommendedName>
</protein>
<dbReference type="AlphaFoldDB" id="A0A438N080"/>
<proteinExistence type="predicted"/>
<dbReference type="VEuPathDB" id="FungiDB:PV10_05336"/>
<comment type="caution">
    <text evidence="1">The sequence shown here is derived from an EMBL/GenBank/DDBJ whole genome shotgun (WGS) entry which is preliminary data.</text>
</comment>
<evidence type="ECO:0000313" key="1">
    <source>
        <dbReference type="EMBL" id="RVX69109.1"/>
    </source>
</evidence>
<organism evidence="1 2">
    <name type="scientific">Exophiala mesophila</name>
    <name type="common">Black yeast-like fungus</name>
    <dbReference type="NCBI Taxonomy" id="212818"/>
    <lineage>
        <taxon>Eukaryota</taxon>
        <taxon>Fungi</taxon>
        <taxon>Dikarya</taxon>
        <taxon>Ascomycota</taxon>
        <taxon>Pezizomycotina</taxon>
        <taxon>Eurotiomycetes</taxon>
        <taxon>Chaetothyriomycetidae</taxon>
        <taxon>Chaetothyriales</taxon>
        <taxon>Herpotrichiellaceae</taxon>
        <taxon>Exophiala</taxon>
    </lineage>
</organism>
<reference evidence="1 2" key="1">
    <citation type="submission" date="2017-03" db="EMBL/GenBank/DDBJ databases">
        <title>Genomes of endolithic fungi from Antarctica.</title>
        <authorList>
            <person name="Coleine C."/>
            <person name="Masonjones S."/>
            <person name="Stajich J.E."/>
        </authorList>
    </citation>
    <scope>NUCLEOTIDE SEQUENCE [LARGE SCALE GENOMIC DNA]</scope>
    <source>
        <strain evidence="1 2">CCFEE 6314</strain>
    </source>
</reference>
<dbReference type="Proteomes" id="UP000288859">
    <property type="component" value="Unassembled WGS sequence"/>
</dbReference>